<dbReference type="PANTHER" id="PTHR31669:SF307">
    <property type="entry name" value="PROTEIN FAR1-RELATED SEQUENCE"/>
    <property type="match status" value="1"/>
</dbReference>
<proteinExistence type="inferred from homology"/>
<dbReference type="PANTHER" id="PTHR31669">
    <property type="entry name" value="PROTEIN FAR1-RELATED SEQUENCE 10-RELATED"/>
    <property type="match status" value="1"/>
</dbReference>
<keyword evidence="3 5" id="KW-0863">Zinc-finger</keyword>
<evidence type="ECO:0000256" key="3">
    <source>
        <dbReference type="ARBA" id="ARBA00022771"/>
    </source>
</evidence>
<dbReference type="GO" id="GO:0005634">
    <property type="term" value="C:nucleus"/>
    <property type="evidence" value="ECO:0007669"/>
    <property type="project" value="UniProtKB-SubCell"/>
</dbReference>
<evidence type="ECO:0000259" key="8">
    <source>
        <dbReference type="PROSITE" id="PS50966"/>
    </source>
</evidence>
<gene>
    <name evidence="9" type="ORF">PVAP13_9NG547642</name>
</gene>
<organism evidence="9 10">
    <name type="scientific">Panicum virgatum</name>
    <name type="common">Blackwell switchgrass</name>
    <dbReference type="NCBI Taxonomy" id="38727"/>
    <lineage>
        <taxon>Eukaryota</taxon>
        <taxon>Viridiplantae</taxon>
        <taxon>Streptophyta</taxon>
        <taxon>Embryophyta</taxon>
        <taxon>Tracheophyta</taxon>
        <taxon>Spermatophyta</taxon>
        <taxon>Magnoliopsida</taxon>
        <taxon>Liliopsida</taxon>
        <taxon>Poales</taxon>
        <taxon>Poaceae</taxon>
        <taxon>PACMAD clade</taxon>
        <taxon>Panicoideae</taxon>
        <taxon>Panicodae</taxon>
        <taxon>Paniceae</taxon>
        <taxon>Panicinae</taxon>
        <taxon>Panicum</taxon>
        <taxon>Panicum sect. Hiantes</taxon>
    </lineage>
</organism>
<comment type="caution">
    <text evidence="9">The sequence shown here is derived from an EMBL/GenBank/DDBJ whole genome shotgun (WGS) entry which is preliminary data.</text>
</comment>
<accession>A0A8T0N0D6</accession>
<comment type="similarity">
    <text evidence="1 6">Belongs to the FHY3/FAR1 family.</text>
</comment>
<sequence>MLRLHRTQDDGWVVVEHISEHNHPLSQTCGEKKHWPSHHHLDKYTKDLVRMLRENNIGITKLYSILGDFFGCMQNVPVTRRCLKTLCQKINREQAEDDIKKTLNMISELRRNDPGFMFSVDTDEDGRIKTLMWTNSRSRMQYEHFGDVLSFDTTFKTNLYDMPFGLFVGVNNHFQTVLLGGVLMTDEKIDSFKWVFREFASLMGGKEPSTILTDQCRAMEVAIAEEWRNTVHRWCKWHVLKRVKECVGTKYTSIKEFRDKFHLMLNEMLTPEEFEGSWLTLLKEYGLENNAFLAQIYETRKKWVKSYFKGVFCARMTSTQRSESANHMLKNILSPACTLHQFLKQYMKMQYIRDEDENYEERRNKLNVKKVTTGGPLVVHAHNIYTLKVFGLFCQLKEESEFYQASLCEDGINYEVEHYDLSRVQRWCKGRYIVEVDELATKYTCECGLFEHFGLPCSHILRVLINSGVRRIPDCMIMQRWTKQARHLLPADLAQYQKHNPALLAQTFRHSSLMLKALRFVEMGDSNVQSHSIAMKILDDGIECLAEVSKVKDGLGLSHNNLESSDPVPECGLVNEFPQRAPKRKREQGRPSNKRDKASHEKLSRRPRFCSACRSNEHTLQRCPNRDPSIKRARRPPTCSGCGISGHTVDRCGKNQAAVHPEIMFL</sequence>
<dbReference type="InterPro" id="IPR007527">
    <property type="entry name" value="Znf_SWIM"/>
</dbReference>
<dbReference type="GO" id="GO:0006355">
    <property type="term" value="P:regulation of DNA-templated transcription"/>
    <property type="evidence" value="ECO:0007669"/>
    <property type="project" value="UniProtKB-UniRule"/>
</dbReference>
<dbReference type="SMART" id="SM00575">
    <property type="entry name" value="ZnF_PMZ"/>
    <property type="match status" value="1"/>
</dbReference>
<dbReference type="Pfam" id="PF04434">
    <property type="entry name" value="SWIM"/>
    <property type="match status" value="1"/>
</dbReference>
<dbReference type="AlphaFoldDB" id="A0A8T0N0D6"/>
<dbReference type="EMBL" id="CM029054">
    <property type="protein sequence ID" value="KAG2540496.1"/>
    <property type="molecule type" value="Genomic_DNA"/>
</dbReference>
<name>A0A8T0N0D6_PANVG</name>
<keyword evidence="6" id="KW-0539">Nucleus</keyword>
<protein>
    <recommendedName>
        <fullName evidence="6">Protein FAR1-RELATED SEQUENCE</fullName>
    </recommendedName>
</protein>
<evidence type="ECO:0000256" key="7">
    <source>
        <dbReference type="SAM" id="MobiDB-lite"/>
    </source>
</evidence>
<evidence type="ECO:0000256" key="2">
    <source>
        <dbReference type="ARBA" id="ARBA00022723"/>
    </source>
</evidence>
<evidence type="ECO:0000313" key="9">
    <source>
        <dbReference type="EMBL" id="KAG2540496.1"/>
    </source>
</evidence>
<dbReference type="Proteomes" id="UP000823388">
    <property type="component" value="Chromosome 9N"/>
</dbReference>
<dbReference type="InterPro" id="IPR006564">
    <property type="entry name" value="Znf_PMZ"/>
</dbReference>
<comment type="function">
    <text evidence="6">Putative transcription activator involved in regulating light control of development.</text>
</comment>
<evidence type="ECO:0000256" key="5">
    <source>
        <dbReference type="PROSITE-ProRule" id="PRU00325"/>
    </source>
</evidence>
<evidence type="ECO:0000256" key="6">
    <source>
        <dbReference type="RuleBase" id="RU367018"/>
    </source>
</evidence>
<dbReference type="PROSITE" id="PS50966">
    <property type="entry name" value="ZF_SWIM"/>
    <property type="match status" value="1"/>
</dbReference>
<keyword evidence="10" id="KW-1185">Reference proteome</keyword>
<dbReference type="Pfam" id="PF10551">
    <property type="entry name" value="MULE"/>
    <property type="match status" value="1"/>
</dbReference>
<keyword evidence="2 6" id="KW-0479">Metal-binding</keyword>
<evidence type="ECO:0000256" key="1">
    <source>
        <dbReference type="ARBA" id="ARBA00005889"/>
    </source>
</evidence>
<reference evidence="9" key="1">
    <citation type="submission" date="2020-05" db="EMBL/GenBank/DDBJ databases">
        <title>WGS assembly of Panicum virgatum.</title>
        <authorList>
            <person name="Lovell J.T."/>
            <person name="Jenkins J."/>
            <person name="Shu S."/>
            <person name="Juenger T.E."/>
            <person name="Schmutz J."/>
        </authorList>
    </citation>
    <scope>NUCLEOTIDE SEQUENCE</scope>
    <source>
        <strain evidence="9">AP13</strain>
    </source>
</reference>
<feature type="compositionally biased region" description="Basic and acidic residues" evidence="7">
    <location>
        <begin position="593"/>
        <end position="604"/>
    </location>
</feature>
<comment type="subcellular location">
    <subcellularLocation>
        <location evidence="6">Nucleus</location>
    </subcellularLocation>
</comment>
<keyword evidence="4 6" id="KW-0862">Zinc</keyword>
<feature type="domain" description="SWIM-type" evidence="8">
    <location>
        <begin position="432"/>
        <end position="468"/>
    </location>
</feature>
<dbReference type="InterPro" id="IPR018289">
    <property type="entry name" value="MULE_transposase_dom"/>
</dbReference>
<evidence type="ECO:0000313" key="10">
    <source>
        <dbReference type="Proteomes" id="UP000823388"/>
    </source>
</evidence>
<evidence type="ECO:0000256" key="4">
    <source>
        <dbReference type="ARBA" id="ARBA00022833"/>
    </source>
</evidence>
<feature type="region of interest" description="Disordered" evidence="7">
    <location>
        <begin position="568"/>
        <end position="607"/>
    </location>
</feature>
<dbReference type="GO" id="GO:0008270">
    <property type="term" value="F:zinc ion binding"/>
    <property type="evidence" value="ECO:0007669"/>
    <property type="project" value="UniProtKB-UniRule"/>
</dbReference>
<dbReference type="InterPro" id="IPR031052">
    <property type="entry name" value="FHY3/FAR1"/>
</dbReference>